<evidence type="ECO:0000256" key="1">
    <source>
        <dbReference type="SAM" id="Coils"/>
    </source>
</evidence>
<feature type="region of interest" description="Disordered" evidence="2">
    <location>
        <begin position="165"/>
        <end position="251"/>
    </location>
</feature>
<dbReference type="AlphaFoldDB" id="A0AAV9JY43"/>
<feature type="region of interest" description="Disordered" evidence="2">
    <location>
        <begin position="1"/>
        <end position="20"/>
    </location>
</feature>
<feature type="compositionally biased region" description="Polar residues" evidence="2">
    <location>
        <begin position="217"/>
        <end position="226"/>
    </location>
</feature>
<feature type="compositionally biased region" description="Low complexity" evidence="2">
    <location>
        <begin position="227"/>
        <end position="240"/>
    </location>
</feature>
<reference evidence="3 4" key="1">
    <citation type="submission" date="2021-11" db="EMBL/GenBank/DDBJ databases">
        <title>Black yeast isolated from Biological Soil Crust.</title>
        <authorList>
            <person name="Kurbessoian T."/>
        </authorList>
    </citation>
    <scope>NUCLEOTIDE SEQUENCE [LARGE SCALE GENOMIC DNA]</scope>
    <source>
        <strain evidence="3 4">CCFEE 5522</strain>
    </source>
</reference>
<accession>A0AAV9JY43</accession>
<dbReference type="EMBL" id="JAVFHQ010000001">
    <property type="protein sequence ID" value="KAK4550511.1"/>
    <property type="molecule type" value="Genomic_DNA"/>
</dbReference>
<feature type="coiled-coil region" evidence="1">
    <location>
        <begin position="130"/>
        <end position="164"/>
    </location>
</feature>
<dbReference type="Proteomes" id="UP001324427">
    <property type="component" value="Unassembled WGS sequence"/>
</dbReference>
<keyword evidence="1" id="KW-0175">Coiled coil</keyword>
<protein>
    <submittedName>
        <fullName evidence="3">Uncharacterized protein</fullName>
    </submittedName>
</protein>
<evidence type="ECO:0000313" key="4">
    <source>
        <dbReference type="Proteomes" id="UP001324427"/>
    </source>
</evidence>
<feature type="region of interest" description="Disordered" evidence="2">
    <location>
        <begin position="289"/>
        <end position="349"/>
    </location>
</feature>
<keyword evidence="4" id="KW-1185">Reference proteome</keyword>
<organism evidence="3 4">
    <name type="scientific">Oleoguttula mirabilis</name>
    <dbReference type="NCBI Taxonomy" id="1507867"/>
    <lineage>
        <taxon>Eukaryota</taxon>
        <taxon>Fungi</taxon>
        <taxon>Dikarya</taxon>
        <taxon>Ascomycota</taxon>
        <taxon>Pezizomycotina</taxon>
        <taxon>Dothideomycetes</taxon>
        <taxon>Dothideomycetidae</taxon>
        <taxon>Mycosphaerellales</taxon>
        <taxon>Teratosphaeriaceae</taxon>
        <taxon>Oleoguttula</taxon>
    </lineage>
</organism>
<comment type="caution">
    <text evidence="3">The sequence shown here is derived from an EMBL/GenBank/DDBJ whole genome shotgun (WGS) entry which is preliminary data.</text>
</comment>
<name>A0AAV9JY43_9PEZI</name>
<evidence type="ECO:0000313" key="3">
    <source>
        <dbReference type="EMBL" id="KAK4550511.1"/>
    </source>
</evidence>
<proteinExistence type="predicted"/>
<evidence type="ECO:0000256" key="2">
    <source>
        <dbReference type="SAM" id="MobiDB-lite"/>
    </source>
</evidence>
<sequence length="532" mass="59943">MDWQTLAAKQRKSLDEKESNIDQLNQQLTSYSKQIGDLEYKLAEQNEKLERAAQSHETISTDKISKLQLRSQIAEDERDKLAKHAQSFASREQKLLEHNAKLEAQLKDAQVPAAAANDSFYPSTSSSQRVNIVQDTVQSAAAENERLRSQVQGLHRQLQAEKSENAKWLGLSTGKPGYDRDQDDDEPPLEKKMPNRKPNKQQSTPTPNPHTTLPTTFQQPAENATPFSSTSISSAQFQSAGHGAAQKRTAPRMIVTLPIRSTLSTQKAPAAPKKSITILKAAALKVRLKSSTQKPLAPPEKVPAKIEASHRARGSKRRRSAQDENNEGMRELDPQSSEQLPTTRKKHRPSLAEQLEAGMEFEPLEGDSRDTMEFTFTAIESYAADGSGNINNHESEEMKYMPIGELWDRIHRVQDFWELKKGKHWRDIFETSSKAKCCVTKRVKGGGGTQWRAGCDGKYACKDCAKMKLPCFTWDATQWSFQLLPLHDDDRLDKLDDELEMHFWVNELTPEEQAAAEIQGAFDDEDEAEYVE</sequence>
<gene>
    <name evidence="3" type="ORF">LTR36_000090</name>
</gene>